<dbReference type="EMBL" id="JAMDMX010000082">
    <property type="protein sequence ID" value="MCY9695884.1"/>
    <property type="molecule type" value="Genomic_DNA"/>
</dbReference>
<feature type="chain" id="PRO_5047019417" evidence="2">
    <location>
        <begin position="23"/>
        <end position="539"/>
    </location>
</feature>
<dbReference type="InterPro" id="IPR050490">
    <property type="entry name" value="Bact_solute-bd_prot1"/>
</dbReference>
<reference evidence="3 4" key="1">
    <citation type="submission" date="2022-05" db="EMBL/GenBank/DDBJ databases">
        <title>Genome Sequencing of Bee-Associated Microbes.</title>
        <authorList>
            <person name="Dunlap C."/>
        </authorList>
    </citation>
    <scope>NUCLEOTIDE SEQUENCE [LARGE SCALE GENOMIC DNA]</scope>
    <source>
        <strain evidence="3 4">NRRL B-14421</strain>
    </source>
</reference>
<gene>
    <name evidence="3" type="ORF">M5X19_23690</name>
</gene>
<dbReference type="PANTHER" id="PTHR43649:SF12">
    <property type="entry name" value="DIACETYLCHITOBIOSE BINDING PROTEIN DASA"/>
    <property type="match status" value="1"/>
</dbReference>
<dbReference type="Proteomes" id="UP001527099">
    <property type="component" value="Unassembled WGS sequence"/>
</dbReference>
<keyword evidence="4" id="KW-1185">Reference proteome</keyword>
<proteinExistence type="predicted"/>
<sequence>MFTTKKTFKVLLSTVLMGSVIAGCSTKENTASPSDKPAATTDSKANDMTPIKMTFFDKNTGDAFTNEVAKEITKRTGVTIEIQQPTGNPSEKLNLMLASSDLPDIVLMDRGGDIVNKYIAAGAIIPLDDLIAKYGPNVKKMYGDTLKKTRYTDGKNYYLSNWYGPGNEPVFGMNMRMDWLKQLAPDKVEGGKPFSADEFEALLKDFKAKFGKADGKDVFPMTFNGENIGAVLGTFKGMWGMKSFFEDNGTLKYDVKDPKYKDMLLYLNKLYREGLIDPEWPVNKKQTWEQKISNGLVFATPGAYWDLGTSNGVLKKAGGPEKQLYSYKLVGPGVDPAKTTLGPSSTLGWDAIAITKTNKNPERTMKLIDFLASEEGQYLLMWGIEGVHWDMKDGKHVPRPEVLQGFKDDWDNYVKKTGIRKWTWFIKSGKGSDGTVYDMPVRYQRGEIDQMALKNLSDSTWDTTVYDNLGPAGGTPDALVSQKVSDIMSQTITKVIISKTDTDASALFDKMLADMKAAGDEKVEKIINDNYKKRLDLWK</sequence>
<organism evidence="3 4">
    <name type="scientific">Paenibacillus alginolyticus</name>
    <dbReference type="NCBI Taxonomy" id="59839"/>
    <lineage>
        <taxon>Bacteria</taxon>
        <taxon>Bacillati</taxon>
        <taxon>Bacillota</taxon>
        <taxon>Bacilli</taxon>
        <taxon>Bacillales</taxon>
        <taxon>Paenibacillaceae</taxon>
        <taxon>Paenibacillus</taxon>
    </lineage>
</organism>
<dbReference type="RefSeq" id="WP_029196565.1">
    <property type="nucleotide sequence ID" value="NZ_JAMDMW010000075.1"/>
</dbReference>
<protein>
    <submittedName>
        <fullName evidence="3">Extracellular solute-binding protein</fullName>
    </submittedName>
</protein>
<comment type="caution">
    <text evidence="3">The sequence shown here is derived from an EMBL/GenBank/DDBJ whole genome shotgun (WGS) entry which is preliminary data.</text>
</comment>
<dbReference type="Gene3D" id="3.40.190.10">
    <property type="entry name" value="Periplasmic binding protein-like II"/>
    <property type="match status" value="2"/>
</dbReference>
<dbReference type="PANTHER" id="PTHR43649">
    <property type="entry name" value="ARABINOSE-BINDING PROTEIN-RELATED"/>
    <property type="match status" value="1"/>
</dbReference>
<evidence type="ECO:0000313" key="4">
    <source>
        <dbReference type="Proteomes" id="UP001527099"/>
    </source>
</evidence>
<dbReference type="SUPFAM" id="SSF53850">
    <property type="entry name" value="Periplasmic binding protein-like II"/>
    <property type="match status" value="1"/>
</dbReference>
<dbReference type="InterPro" id="IPR006059">
    <property type="entry name" value="SBP"/>
</dbReference>
<evidence type="ECO:0000313" key="3">
    <source>
        <dbReference type="EMBL" id="MCY9695884.1"/>
    </source>
</evidence>
<accession>A0ABT4GI55</accession>
<dbReference type="Pfam" id="PF13416">
    <property type="entry name" value="SBP_bac_8"/>
    <property type="match status" value="1"/>
</dbReference>
<feature type="region of interest" description="Disordered" evidence="1">
    <location>
        <begin position="26"/>
        <end position="45"/>
    </location>
</feature>
<evidence type="ECO:0000256" key="2">
    <source>
        <dbReference type="SAM" id="SignalP"/>
    </source>
</evidence>
<name>A0ABT4GI55_9BACL</name>
<evidence type="ECO:0000256" key="1">
    <source>
        <dbReference type="SAM" id="MobiDB-lite"/>
    </source>
</evidence>
<dbReference type="PROSITE" id="PS51257">
    <property type="entry name" value="PROKAR_LIPOPROTEIN"/>
    <property type="match status" value="1"/>
</dbReference>
<feature type="signal peptide" evidence="2">
    <location>
        <begin position="1"/>
        <end position="22"/>
    </location>
</feature>
<keyword evidence="2" id="KW-0732">Signal</keyword>